<gene>
    <name evidence="1" type="ORF">SCFA_750012</name>
</gene>
<dbReference type="EMBL" id="CAADRM010000142">
    <property type="protein sequence ID" value="VFU17940.1"/>
    <property type="molecule type" value="Genomic_DNA"/>
</dbReference>
<reference evidence="1" key="1">
    <citation type="submission" date="2019-03" db="EMBL/GenBank/DDBJ databases">
        <authorList>
            <person name="Hao L."/>
        </authorList>
    </citation>
    <scope>NUCLEOTIDE SEQUENCE</scope>
</reference>
<proteinExistence type="predicted"/>
<evidence type="ECO:0008006" key="2">
    <source>
        <dbReference type="Google" id="ProtNLM"/>
    </source>
</evidence>
<organism evidence="1">
    <name type="scientific">anaerobic digester metagenome</name>
    <dbReference type="NCBI Taxonomy" id="1263854"/>
    <lineage>
        <taxon>unclassified sequences</taxon>
        <taxon>metagenomes</taxon>
        <taxon>ecological metagenomes</taxon>
    </lineage>
</organism>
<dbReference type="NCBIfam" id="TIGR02532">
    <property type="entry name" value="IV_pilin_GFxxxE"/>
    <property type="match status" value="1"/>
</dbReference>
<dbReference type="Pfam" id="PF07963">
    <property type="entry name" value="N_methyl"/>
    <property type="match status" value="1"/>
</dbReference>
<name>A0A485M3Y5_9ZZZZ</name>
<dbReference type="InterPro" id="IPR012902">
    <property type="entry name" value="N_methyl_site"/>
</dbReference>
<accession>A0A485M3Y5</accession>
<protein>
    <recommendedName>
        <fullName evidence="2">Prepilin-type N-terminal cleavage/methylation domain-containing protein</fullName>
    </recommendedName>
</protein>
<dbReference type="AlphaFoldDB" id="A0A485M3Y5"/>
<evidence type="ECO:0000313" key="1">
    <source>
        <dbReference type="EMBL" id="VFU17940.1"/>
    </source>
</evidence>
<sequence>MNRGFSLLEVLVALLVIMLLFTAGAKISILSTRSGSYARDHTLAAVLGHAGLVRLAGLDHGSPELRAGWHRDPANPIEYDGRGGYYRFWQIDESPMGKQVVLFVVWNEGVRKASDFGSLVSLKESGCPQVSFSEIIPSP</sequence>